<dbReference type="CDD" id="cd17536">
    <property type="entry name" value="REC_YesN-like"/>
    <property type="match status" value="1"/>
</dbReference>
<evidence type="ECO:0000256" key="2">
    <source>
        <dbReference type="ARBA" id="ARBA00022490"/>
    </source>
</evidence>
<evidence type="ECO:0000256" key="3">
    <source>
        <dbReference type="ARBA" id="ARBA00022553"/>
    </source>
</evidence>
<dbReference type="PANTHER" id="PTHR42713:SF3">
    <property type="entry name" value="TRANSCRIPTIONAL REGULATORY PROTEIN HPTR"/>
    <property type="match status" value="1"/>
</dbReference>
<protein>
    <submittedName>
        <fullName evidence="11">Response regulator</fullName>
    </submittedName>
</protein>
<accession>A0ABW9XUX6</accession>
<sequence>MHNVMIVDDEPLFREYLRTKFNWAALGMTVACEARHGLEALELAQAHRLDIALVDINMPFMDGLALSEQLKQLYPDISIVLVTGHNEFEYARRAIRMGVKDYLLKPFDEEEFEVTLGKVKSFMEAAHAERAGMQFDLLRESFLLKLISRDADMKREDVEAAMSRFRIPESPGCYLVAVTEIDHLHAIGDAAEQSLWKHTLDNLLRDLLTVRGAHHLFRDADGRTVSIVAFDDAADGAEFDGQPFARLGQMVERHFKFTVTVGIGRVTRDFMALRTSYREALSAIRGKLTSGQGGVIWFERLGESPERFEFFSVKLQENLIYCLRMKDRDGVEIRLDQAFADLGKAPTTVDNALTGLMGLVSLILSFAIESGVVIGEVLGPDFAPYRELRQLSTIGQCREWMTELYRRVMEASFGHRASKSVKLYEAAKELIHERFADPALTVETIAGALYIDSSYLRKIFRREGGMPVSDYLTYVRIQRAKELIGRGELKLTVIAEQVGYSEAGYFSKWFKKHFGVSPTEYENRKRP</sequence>
<keyword evidence="4" id="KW-0902">Two-component regulatory system</keyword>
<feature type="domain" description="HTH araC/xylS-type" evidence="9">
    <location>
        <begin position="425"/>
        <end position="524"/>
    </location>
</feature>
<evidence type="ECO:0000256" key="1">
    <source>
        <dbReference type="ARBA" id="ARBA00004496"/>
    </source>
</evidence>
<comment type="subcellular location">
    <subcellularLocation>
        <location evidence="1">Cytoplasm</location>
    </subcellularLocation>
</comment>
<evidence type="ECO:0000256" key="7">
    <source>
        <dbReference type="ARBA" id="ARBA00023163"/>
    </source>
</evidence>
<keyword evidence="2" id="KW-0963">Cytoplasm</keyword>
<dbReference type="PROSITE" id="PS00041">
    <property type="entry name" value="HTH_ARAC_FAMILY_1"/>
    <property type="match status" value="1"/>
</dbReference>
<dbReference type="InterPro" id="IPR018060">
    <property type="entry name" value="HTH_AraC"/>
</dbReference>
<feature type="modified residue" description="4-aspartylphosphate" evidence="8">
    <location>
        <position position="55"/>
    </location>
</feature>
<dbReference type="SUPFAM" id="SSF52172">
    <property type="entry name" value="CheY-like"/>
    <property type="match status" value="1"/>
</dbReference>
<dbReference type="Gene3D" id="1.10.10.60">
    <property type="entry name" value="Homeodomain-like"/>
    <property type="match status" value="2"/>
</dbReference>
<reference evidence="11 12" key="1">
    <citation type="submission" date="2020-01" db="EMBL/GenBank/DDBJ databases">
        <title>Paenibacillus soybeanensis sp. nov. isolated from the nodules of soybean (Glycine max(L.) Merr).</title>
        <authorList>
            <person name="Wang H."/>
        </authorList>
    </citation>
    <scope>NUCLEOTIDE SEQUENCE [LARGE SCALE GENOMIC DNA]</scope>
    <source>
        <strain evidence="11 12">T1</strain>
    </source>
</reference>
<dbReference type="Pfam" id="PF00072">
    <property type="entry name" value="Response_reg"/>
    <property type="match status" value="1"/>
</dbReference>
<dbReference type="SMART" id="SM00342">
    <property type="entry name" value="HTH_ARAC"/>
    <property type="match status" value="1"/>
</dbReference>
<dbReference type="InterPro" id="IPR009057">
    <property type="entry name" value="Homeodomain-like_sf"/>
</dbReference>
<dbReference type="InterPro" id="IPR011006">
    <property type="entry name" value="CheY-like_superfamily"/>
</dbReference>
<dbReference type="InterPro" id="IPR020449">
    <property type="entry name" value="Tscrpt_reg_AraC-type_HTH"/>
</dbReference>
<dbReference type="SMART" id="SM00448">
    <property type="entry name" value="REC"/>
    <property type="match status" value="1"/>
</dbReference>
<evidence type="ECO:0000256" key="5">
    <source>
        <dbReference type="ARBA" id="ARBA00023015"/>
    </source>
</evidence>
<gene>
    <name evidence="11" type="ORF">GT019_20540</name>
</gene>
<keyword evidence="5" id="KW-0805">Transcription regulation</keyword>
<feature type="domain" description="Response regulatory" evidence="10">
    <location>
        <begin position="3"/>
        <end position="120"/>
    </location>
</feature>
<evidence type="ECO:0000313" key="11">
    <source>
        <dbReference type="EMBL" id="NBD26268.1"/>
    </source>
</evidence>
<name>A0ABW9XUX6_9BACL</name>
<dbReference type="EMBL" id="JAAAMV010000020">
    <property type="protein sequence ID" value="NBD26268.1"/>
    <property type="molecule type" value="Genomic_DNA"/>
</dbReference>
<evidence type="ECO:0000256" key="8">
    <source>
        <dbReference type="PROSITE-ProRule" id="PRU00169"/>
    </source>
</evidence>
<organism evidence="11 12">
    <name type="scientific">Paenibacillus glycinis</name>
    <dbReference type="NCBI Taxonomy" id="2697035"/>
    <lineage>
        <taxon>Bacteria</taxon>
        <taxon>Bacillati</taxon>
        <taxon>Bacillota</taxon>
        <taxon>Bacilli</taxon>
        <taxon>Bacillales</taxon>
        <taxon>Paenibacillaceae</taxon>
        <taxon>Paenibacillus</taxon>
    </lineage>
</organism>
<evidence type="ECO:0000256" key="4">
    <source>
        <dbReference type="ARBA" id="ARBA00023012"/>
    </source>
</evidence>
<keyword evidence="12" id="KW-1185">Reference proteome</keyword>
<evidence type="ECO:0000313" key="12">
    <source>
        <dbReference type="Proteomes" id="UP000665561"/>
    </source>
</evidence>
<dbReference type="SUPFAM" id="SSF46689">
    <property type="entry name" value="Homeodomain-like"/>
    <property type="match status" value="1"/>
</dbReference>
<comment type="caution">
    <text evidence="11">The sequence shown here is derived from an EMBL/GenBank/DDBJ whole genome shotgun (WGS) entry which is preliminary data.</text>
</comment>
<evidence type="ECO:0000256" key="6">
    <source>
        <dbReference type="ARBA" id="ARBA00023125"/>
    </source>
</evidence>
<dbReference type="InterPro" id="IPR041522">
    <property type="entry name" value="CdaR_GGDEF"/>
</dbReference>
<dbReference type="PANTHER" id="PTHR42713">
    <property type="entry name" value="HISTIDINE KINASE-RELATED"/>
    <property type="match status" value="1"/>
</dbReference>
<dbReference type="PRINTS" id="PR00032">
    <property type="entry name" value="HTHARAC"/>
</dbReference>
<keyword evidence="3 8" id="KW-0597">Phosphoprotein</keyword>
<dbReference type="InterPro" id="IPR018062">
    <property type="entry name" value="HTH_AraC-typ_CS"/>
</dbReference>
<dbReference type="InterPro" id="IPR001789">
    <property type="entry name" value="Sig_transdc_resp-reg_receiver"/>
</dbReference>
<dbReference type="Gene3D" id="3.40.50.2300">
    <property type="match status" value="1"/>
</dbReference>
<dbReference type="Pfam" id="PF17853">
    <property type="entry name" value="GGDEF_2"/>
    <property type="match status" value="1"/>
</dbReference>
<keyword evidence="7" id="KW-0804">Transcription</keyword>
<dbReference type="RefSeq" id="WP_161745075.1">
    <property type="nucleotide sequence ID" value="NZ_JAAAMV010000020.1"/>
</dbReference>
<dbReference type="InterPro" id="IPR051552">
    <property type="entry name" value="HptR"/>
</dbReference>
<dbReference type="PROSITE" id="PS50110">
    <property type="entry name" value="RESPONSE_REGULATORY"/>
    <property type="match status" value="1"/>
</dbReference>
<dbReference type="Proteomes" id="UP000665561">
    <property type="component" value="Unassembled WGS sequence"/>
</dbReference>
<evidence type="ECO:0000259" key="10">
    <source>
        <dbReference type="PROSITE" id="PS50110"/>
    </source>
</evidence>
<evidence type="ECO:0000259" key="9">
    <source>
        <dbReference type="PROSITE" id="PS01124"/>
    </source>
</evidence>
<dbReference type="PROSITE" id="PS01124">
    <property type="entry name" value="HTH_ARAC_FAMILY_2"/>
    <property type="match status" value="1"/>
</dbReference>
<keyword evidence="6" id="KW-0238">DNA-binding</keyword>
<dbReference type="Pfam" id="PF12833">
    <property type="entry name" value="HTH_18"/>
    <property type="match status" value="1"/>
</dbReference>
<proteinExistence type="predicted"/>